<dbReference type="KEGG" id="amob:HG15A2_33280"/>
<dbReference type="OrthoDB" id="9801725at2"/>
<dbReference type="Pfam" id="PF01894">
    <property type="entry name" value="YjbQ"/>
    <property type="match status" value="1"/>
</dbReference>
<reference evidence="1 2" key="1">
    <citation type="submission" date="2019-02" db="EMBL/GenBank/DDBJ databases">
        <title>Deep-cultivation of Planctomycetes and their phenomic and genomic characterization uncovers novel biology.</title>
        <authorList>
            <person name="Wiegand S."/>
            <person name="Jogler M."/>
            <person name="Boedeker C."/>
            <person name="Pinto D."/>
            <person name="Vollmers J."/>
            <person name="Rivas-Marin E."/>
            <person name="Kohn T."/>
            <person name="Peeters S.H."/>
            <person name="Heuer A."/>
            <person name="Rast P."/>
            <person name="Oberbeckmann S."/>
            <person name="Bunk B."/>
            <person name="Jeske O."/>
            <person name="Meyerdierks A."/>
            <person name="Storesund J.E."/>
            <person name="Kallscheuer N."/>
            <person name="Luecker S."/>
            <person name="Lage O.M."/>
            <person name="Pohl T."/>
            <person name="Merkel B.J."/>
            <person name="Hornburger P."/>
            <person name="Mueller R.-W."/>
            <person name="Bruemmer F."/>
            <person name="Labrenz M."/>
            <person name="Spormann A.M."/>
            <person name="Op den Camp H."/>
            <person name="Overmann J."/>
            <person name="Amann R."/>
            <person name="Jetten M.S.M."/>
            <person name="Mascher T."/>
            <person name="Medema M.H."/>
            <person name="Devos D.P."/>
            <person name="Kaster A.-K."/>
            <person name="Ovreas L."/>
            <person name="Rohde M."/>
            <person name="Galperin M.Y."/>
            <person name="Jogler C."/>
        </authorList>
    </citation>
    <scope>NUCLEOTIDE SEQUENCE [LARGE SCALE GENOMIC DNA]</scope>
    <source>
        <strain evidence="1 2">HG15A2</strain>
    </source>
</reference>
<accession>A0A517MYM9</accession>
<organism evidence="1 2">
    <name type="scientific">Adhaeretor mobilis</name>
    <dbReference type="NCBI Taxonomy" id="1930276"/>
    <lineage>
        <taxon>Bacteria</taxon>
        <taxon>Pseudomonadati</taxon>
        <taxon>Planctomycetota</taxon>
        <taxon>Planctomycetia</taxon>
        <taxon>Pirellulales</taxon>
        <taxon>Lacipirellulaceae</taxon>
        <taxon>Adhaeretor</taxon>
    </lineage>
</organism>
<evidence type="ECO:0000313" key="2">
    <source>
        <dbReference type="Proteomes" id="UP000319852"/>
    </source>
</evidence>
<protein>
    <recommendedName>
        <fullName evidence="3">YjbQ family protein</fullName>
    </recommendedName>
</protein>
<dbReference type="InterPro" id="IPR001602">
    <property type="entry name" value="UPF0047_YjbQ-like"/>
</dbReference>
<name>A0A517MYM9_9BACT</name>
<dbReference type="AlphaFoldDB" id="A0A517MYM9"/>
<evidence type="ECO:0000313" key="1">
    <source>
        <dbReference type="EMBL" id="QDS99992.1"/>
    </source>
</evidence>
<sequence>MTYQQEITVENRGHGHMHDLTKQIGEVVTASGISTGVVHVFNVGSTGVVGTIEFEPGLEEDMPAILDRLVPPSRDYGHGLCRALFQRYGSTHCGKS</sequence>
<dbReference type="Gene3D" id="2.60.120.460">
    <property type="entry name" value="YjbQ-like"/>
    <property type="match status" value="1"/>
</dbReference>
<dbReference type="InterPro" id="IPR035917">
    <property type="entry name" value="YjbQ-like_sf"/>
</dbReference>
<dbReference type="Proteomes" id="UP000319852">
    <property type="component" value="Chromosome"/>
</dbReference>
<evidence type="ECO:0008006" key="3">
    <source>
        <dbReference type="Google" id="ProtNLM"/>
    </source>
</evidence>
<proteinExistence type="predicted"/>
<gene>
    <name evidence="1" type="ORF">HG15A2_33280</name>
</gene>
<keyword evidence="2" id="KW-1185">Reference proteome</keyword>
<dbReference type="EMBL" id="CP036263">
    <property type="protein sequence ID" value="QDS99992.1"/>
    <property type="molecule type" value="Genomic_DNA"/>
</dbReference>
<dbReference type="SUPFAM" id="SSF111038">
    <property type="entry name" value="YjbQ-like"/>
    <property type="match status" value="1"/>
</dbReference>
<dbReference type="RefSeq" id="WP_145061172.1">
    <property type="nucleotide sequence ID" value="NZ_CP036263.1"/>
</dbReference>